<dbReference type="InterPro" id="IPR043128">
    <property type="entry name" value="Rev_trsase/Diguanyl_cyclase"/>
</dbReference>
<organism evidence="4 5">
    <name type="scientific">Xaviernesmea oryzae</name>
    <dbReference type="NCBI Taxonomy" id="464029"/>
    <lineage>
        <taxon>Bacteria</taxon>
        <taxon>Pseudomonadati</taxon>
        <taxon>Pseudomonadota</taxon>
        <taxon>Alphaproteobacteria</taxon>
        <taxon>Hyphomicrobiales</taxon>
        <taxon>Rhizobiaceae</taxon>
        <taxon>Rhizobium/Agrobacterium group</taxon>
        <taxon>Xaviernesmea</taxon>
    </lineage>
</organism>
<evidence type="ECO:0000256" key="2">
    <source>
        <dbReference type="SAM" id="Phobius"/>
    </source>
</evidence>
<dbReference type="InterPro" id="IPR029787">
    <property type="entry name" value="Nucleotide_cyclase"/>
</dbReference>
<accession>A0A1Q9AWS0</accession>
<comment type="caution">
    <text evidence="4">The sequence shown here is derived from an EMBL/GenBank/DDBJ whole genome shotgun (WGS) entry which is preliminary data.</text>
</comment>
<dbReference type="EMBL" id="MKIP01000043">
    <property type="protein sequence ID" value="OLP59870.1"/>
    <property type="molecule type" value="Genomic_DNA"/>
</dbReference>
<feature type="region of interest" description="Disordered" evidence="1">
    <location>
        <begin position="373"/>
        <end position="413"/>
    </location>
</feature>
<dbReference type="SUPFAM" id="SSF55073">
    <property type="entry name" value="Nucleotide cyclase"/>
    <property type="match status" value="1"/>
</dbReference>
<keyword evidence="2" id="KW-0472">Membrane</keyword>
<dbReference type="SMART" id="SM00267">
    <property type="entry name" value="GGDEF"/>
    <property type="match status" value="1"/>
</dbReference>
<evidence type="ECO:0000259" key="3">
    <source>
        <dbReference type="PROSITE" id="PS50887"/>
    </source>
</evidence>
<dbReference type="Proteomes" id="UP000186364">
    <property type="component" value="Unassembled WGS sequence"/>
</dbReference>
<feature type="compositionally biased region" description="Basic and acidic residues" evidence="1">
    <location>
        <begin position="373"/>
        <end position="386"/>
    </location>
</feature>
<dbReference type="PANTHER" id="PTHR46663:SF2">
    <property type="entry name" value="GGDEF DOMAIN-CONTAINING PROTEIN"/>
    <property type="match status" value="1"/>
</dbReference>
<feature type="transmembrane region" description="Helical" evidence="2">
    <location>
        <begin position="121"/>
        <end position="138"/>
    </location>
</feature>
<feature type="transmembrane region" description="Helical" evidence="2">
    <location>
        <begin position="96"/>
        <end position="115"/>
    </location>
</feature>
<dbReference type="RefSeq" id="WP_075627630.1">
    <property type="nucleotide sequence ID" value="NZ_FOAM01000002.1"/>
</dbReference>
<keyword evidence="5" id="KW-1185">Reference proteome</keyword>
<dbReference type="InterPro" id="IPR000160">
    <property type="entry name" value="GGDEF_dom"/>
</dbReference>
<evidence type="ECO:0000256" key="1">
    <source>
        <dbReference type="SAM" id="MobiDB-lite"/>
    </source>
</evidence>
<dbReference type="NCBIfam" id="TIGR00254">
    <property type="entry name" value="GGDEF"/>
    <property type="match status" value="1"/>
</dbReference>
<sequence length="413" mass="44732">MPETSAYPAPRNRALRWLAEIGDSLPDEIQRRLRSAFFTSKRPLILSAFNSILVALVVYGSTGRPIFLFLAACDLALLCVRIGLVRRIMEPSGPIFLTGLLWAFIQSATLCLVVLSGDVALSILVLASGLAVIGGIAGRNFAAPRYAIAQVTVIDLSFKIAFCIRYPEFLPLIAVQSVLFMLVNIGIVRQHRKVAIDAIRGEIDSRQKAFTDPLTGLPNRRALETAFHGMPSPSPSRALLYLDLDGFKQVNDGLGHAAGDMLLQQVAHRLTSVVRTGATVCRLGGDEFLVLVPRMSTEDARRLGIEIIVAVAEPFDFGDRIVARVGVSVGAAVDEAGRATLQELMLQADQALYAAKASGKGIYRLYDQSVRDRRRPVSSDMPRLDDAPDPQTDLDVQRPGKAALAQMPSAGTS</sequence>
<dbReference type="Pfam" id="PF00990">
    <property type="entry name" value="GGDEF"/>
    <property type="match status" value="1"/>
</dbReference>
<dbReference type="PANTHER" id="PTHR46663">
    <property type="entry name" value="DIGUANYLATE CYCLASE DGCT-RELATED"/>
    <property type="match status" value="1"/>
</dbReference>
<dbReference type="CDD" id="cd01949">
    <property type="entry name" value="GGDEF"/>
    <property type="match status" value="1"/>
</dbReference>
<name>A0A1Q9AWS0_9HYPH</name>
<feature type="transmembrane region" description="Helical" evidence="2">
    <location>
        <begin position="66"/>
        <end position="84"/>
    </location>
</feature>
<dbReference type="Gene3D" id="3.30.70.270">
    <property type="match status" value="1"/>
</dbReference>
<dbReference type="AlphaFoldDB" id="A0A1Q9AWS0"/>
<keyword evidence="2" id="KW-1133">Transmembrane helix</keyword>
<evidence type="ECO:0000313" key="4">
    <source>
        <dbReference type="EMBL" id="OLP59870.1"/>
    </source>
</evidence>
<keyword evidence="2" id="KW-0812">Transmembrane</keyword>
<feature type="domain" description="GGDEF" evidence="3">
    <location>
        <begin position="235"/>
        <end position="368"/>
    </location>
</feature>
<feature type="transmembrane region" description="Helical" evidence="2">
    <location>
        <begin position="43"/>
        <end position="60"/>
    </location>
</feature>
<evidence type="ECO:0000313" key="5">
    <source>
        <dbReference type="Proteomes" id="UP000186364"/>
    </source>
</evidence>
<protein>
    <recommendedName>
        <fullName evidence="3">GGDEF domain-containing protein</fullName>
    </recommendedName>
</protein>
<dbReference type="PROSITE" id="PS50887">
    <property type="entry name" value="GGDEF"/>
    <property type="match status" value="1"/>
</dbReference>
<dbReference type="InterPro" id="IPR052163">
    <property type="entry name" value="DGC-Regulatory_Protein"/>
</dbReference>
<dbReference type="OrthoDB" id="315417at2"/>
<proteinExistence type="predicted"/>
<reference evidence="4 5" key="1">
    <citation type="submission" date="2016-09" db="EMBL/GenBank/DDBJ databases">
        <title>Rhizobium sp. nov., a novel species isolated from the rice rhizosphere.</title>
        <authorList>
            <person name="Zhao J."/>
            <person name="Zhang X."/>
        </authorList>
    </citation>
    <scope>NUCLEOTIDE SEQUENCE [LARGE SCALE GENOMIC DNA]</scope>
    <source>
        <strain evidence="4 5">1.7048</strain>
    </source>
</reference>
<feature type="transmembrane region" description="Helical" evidence="2">
    <location>
        <begin position="169"/>
        <end position="188"/>
    </location>
</feature>
<gene>
    <name evidence="4" type="ORF">BJF93_09680</name>
</gene>